<reference evidence="2" key="1">
    <citation type="submission" date="2015-05" db="EMBL/GenBank/DDBJ databases">
        <title>Permanent draft genome of Rhodopirellula islandicus K833.</title>
        <authorList>
            <person name="Kizina J."/>
            <person name="Richter M."/>
            <person name="Glockner F.O."/>
            <person name="Harder J."/>
        </authorList>
    </citation>
    <scope>NUCLEOTIDE SEQUENCE [LARGE SCALE GENOMIC DNA]</scope>
    <source>
        <strain evidence="2">K833</strain>
    </source>
</reference>
<name>A0A0J1BK23_RHOIS</name>
<protein>
    <submittedName>
        <fullName evidence="2">Uncharacterized protein</fullName>
    </submittedName>
</protein>
<feature type="compositionally biased region" description="Basic and acidic residues" evidence="1">
    <location>
        <begin position="43"/>
        <end position="52"/>
    </location>
</feature>
<dbReference type="PATRIC" id="fig|595434.4.peg.1045"/>
<accession>A0A0J1BK23</accession>
<evidence type="ECO:0000313" key="3">
    <source>
        <dbReference type="Proteomes" id="UP000036367"/>
    </source>
</evidence>
<dbReference type="Proteomes" id="UP000036367">
    <property type="component" value="Unassembled WGS sequence"/>
</dbReference>
<evidence type="ECO:0000313" key="2">
    <source>
        <dbReference type="EMBL" id="KLU06773.1"/>
    </source>
</evidence>
<dbReference type="EMBL" id="LECT01000010">
    <property type="protein sequence ID" value="KLU06773.1"/>
    <property type="molecule type" value="Genomic_DNA"/>
</dbReference>
<organism evidence="2 3">
    <name type="scientific">Rhodopirellula islandica</name>
    <dbReference type="NCBI Taxonomy" id="595434"/>
    <lineage>
        <taxon>Bacteria</taxon>
        <taxon>Pseudomonadati</taxon>
        <taxon>Planctomycetota</taxon>
        <taxon>Planctomycetia</taxon>
        <taxon>Pirellulales</taxon>
        <taxon>Pirellulaceae</taxon>
        <taxon>Rhodopirellula</taxon>
    </lineage>
</organism>
<proteinExistence type="predicted"/>
<evidence type="ECO:0000256" key="1">
    <source>
        <dbReference type="SAM" id="MobiDB-lite"/>
    </source>
</evidence>
<feature type="region of interest" description="Disordered" evidence="1">
    <location>
        <begin position="1"/>
        <end position="58"/>
    </location>
</feature>
<comment type="caution">
    <text evidence="2">The sequence shown here is derived from an EMBL/GenBank/DDBJ whole genome shotgun (WGS) entry which is preliminary data.</text>
</comment>
<sequence>MLHWGEGEGEGASQRFPSAHADGYNLSPLRGYLSPNGTAGCRHGREPVDSKSRATPKP</sequence>
<keyword evidence="3" id="KW-1185">Reference proteome</keyword>
<dbReference type="AlphaFoldDB" id="A0A0J1BK23"/>
<gene>
    <name evidence="2" type="ORF">RISK_001087</name>
</gene>